<name>A0ABT8JJK8_9BACL</name>
<evidence type="ECO:0008006" key="3">
    <source>
        <dbReference type="Google" id="ProtNLM"/>
    </source>
</evidence>
<gene>
    <name evidence="1" type="ORF">P5G61_29165</name>
</gene>
<sequence length="108" mass="12070">MELSKPNLVTGGESLISEEKLKRVELVRALVLETLHIIENTSKKEEALVNLFGVSSFASLLAIRREQSSEIAAIAGLLHDFYFDRLSNQVRQFLCERFVSGSPTQAFS</sequence>
<reference evidence="1" key="1">
    <citation type="submission" date="2023-03" db="EMBL/GenBank/DDBJ databases">
        <title>MT1 and MT2 Draft Genomes of Novel Species.</title>
        <authorList>
            <person name="Venkateswaran K."/>
        </authorList>
    </citation>
    <scope>NUCLEOTIDE SEQUENCE</scope>
    <source>
        <strain evidence="1">F6_3S_P_1C</strain>
    </source>
</reference>
<protein>
    <recommendedName>
        <fullName evidence="3">HD domain-containing protein</fullName>
    </recommendedName>
</protein>
<accession>A0ABT8JJK8</accession>
<evidence type="ECO:0000313" key="1">
    <source>
        <dbReference type="EMBL" id="MDN4605330.1"/>
    </source>
</evidence>
<keyword evidence="2" id="KW-1185">Reference proteome</keyword>
<proteinExistence type="predicted"/>
<dbReference type="Proteomes" id="UP001174205">
    <property type="component" value="Unassembled WGS sequence"/>
</dbReference>
<evidence type="ECO:0000313" key="2">
    <source>
        <dbReference type="Proteomes" id="UP001174205"/>
    </source>
</evidence>
<dbReference type="EMBL" id="JAROCD010000020">
    <property type="protein sequence ID" value="MDN4605330.1"/>
    <property type="molecule type" value="Genomic_DNA"/>
</dbReference>
<comment type="caution">
    <text evidence="1">The sequence shown here is derived from an EMBL/GenBank/DDBJ whole genome shotgun (WGS) entry which is preliminary data.</text>
</comment>
<feature type="non-terminal residue" evidence="1">
    <location>
        <position position="108"/>
    </location>
</feature>
<organism evidence="1 2">
    <name type="scientific">Paenibacillus vandeheii</name>
    <dbReference type="NCBI Taxonomy" id="3035917"/>
    <lineage>
        <taxon>Bacteria</taxon>
        <taxon>Bacillati</taxon>
        <taxon>Bacillota</taxon>
        <taxon>Bacilli</taxon>
        <taxon>Bacillales</taxon>
        <taxon>Paenibacillaceae</taxon>
        <taxon>Paenibacillus</taxon>
    </lineage>
</organism>